<evidence type="ECO:0000313" key="1">
    <source>
        <dbReference type="EMBL" id="KAH3783035.1"/>
    </source>
</evidence>
<keyword evidence="2" id="KW-1185">Reference proteome</keyword>
<dbReference type="Proteomes" id="UP000828390">
    <property type="component" value="Unassembled WGS sequence"/>
</dbReference>
<gene>
    <name evidence="1" type="ORF">DPMN_160962</name>
</gene>
<proteinExistence type="predicted"/>
<dbReference type="EMBL" id="JAIWYP010000008">
    <property type="protein sequence ID" value="KAH3783035.1"/>
    <property type="molecule type" value="Genomic_DNA"/>
</dbReference>
<evidence type="ECO:0000313" key="2">
    <source>
        <dbReference type="Proteomes" id="UP000828390"/>
    </source>
</evidence>
<name>A0A9D4IQM9_DREPO</name>
<reference evidence="1" key="2">
    <citation type="submission" date="2020-11" db="EMBL/GenBank/DDBJ databases">
        <authorList>
            <person name="McCartney M.A."/>
            <person name="Auch B."/>
            <person name="Kono T."/>
            <person name="Mallez S."/>
            <person name="Becker A."/>
            <person name="Gohl D.M."/>
            <person name="Silverstein K.A.T."/>
            <person name="Koren S."/>
            <person name="Bechman K.B."/>
            <person name="Herman A."/>
            <person name="Abrahante J.E."/>
            <person name="Garbe J."/>
        </authorList>
    </citation>
    <scope>NUCLEOTIDE SEQUENCE</scope>
    <source>
        <strain evidence="1">Duluth1</strain>
        <tissue evidence="1">Whole animal</tissue>
    </source>
</reference>
<sequence length="74" mass="8630">MFCWDTDVKNNRRSGYEMEQTREYKSSLRWRLPNSLLRCIPKPMCLGDGFYVTSVVRSQATARHLVMVLSEASL</sequence>
<dbReference type="AlphaFoldDB" id="A0A9D4IQM9"/>
<comment type="caution">
    <text evidence="1">The sequence shown here is derived from an EMBL/GenBank/DDBJ whole genome shotgun (WGS) entry which is preliminary data.</text>
</comment>
<accession>A0A9D4IQM9</accession>
<reference evidence="1" key="1">
    <citation type="journal article" date="2019" name="bioRxiv">
        <title>The Genome of the Zebra Mussel, Dreissena polymorpha: A Resource for Invasive Species Research.</title>
        <authorList>
            <person name="McCartney M.A."/>
            <person name="Auch B."/>
            <person name="Kono T."/>
            <person name="Mallez S."/>
            <person name="Zhang Y."/>
            <person name="Obille A."/>
            <person name="Becker A."/>
            <person name="Abrahante J.E."/>
            <person name="Garbe J."/>
            <person name="Badalamenti J.P."/>
            <person name="Herman A."/>
            <person name="Mangelson H."/>
            <person name="Liachko I."/>
            <person name="Sullivan S."/>
            <person name="Sone E.D."/>
            <person name="Koren S."/>
            <person name="Silverstein K.A.T."/>
            <person name="Beckman K.B."/>
            <person name="Gohl D.M."/>
        </authorList>
    </citation>
    <scope>NUCLEOTIDE SEQUENCE</scope>
    <source>
        <strain evidence="1">Duluth1</strain>
        <tissue evidence="1">Whole animal</tissue>
    </source>
</reference>
<organism evidence="1 2">
    <name type="scientific">Dreissena polymorpha</name>
    <name type="common">Zebra mussel</name>
    <name type="synonym">Mytilus polymorpha</name>
    <dbReference type="NCBI Taxonomy" id="45954"/>
    <lineage>
        <taxon>Eukaryota</taxon>
        <taxon>Metazoa</taxon>
        <taxon>Spiralia</taxon>
        <taxon>Lophotrochozoa</taxon>
        <taxon>Mollusca</taxon>
        <taxon>Bivalvia</taxon>
        <taxon>Autobranchia</taxon>
        <taxon>Heteroconchia</taxon>
        <taxon>Euheterodonta</taxon>
        <taxon>Imparidentia</taxon>
        <taxon>Neoheterodontei</taxon>
        <taxon>Myida</taxon>
        <taxon>Dreissenoidea</taxon>
        <taxon>Dreissenidae</taxon>
        <taxon>Dreissena</taxon>
    </lineage>
</organism>
<protein>
    <submittedName>
        <fullName evidence="1">Uncharacterized protein</fullName>
    </submittedName>
</protein>